<organism evidence="2 3">
    <name type="scientific">Euplotes crassus</name>
    <dbReference type="NCBI Taxonomy" id="5936"/>
    <lineage>
        <taxon>Eukaryota</taxon>
        <taxon>Sar</taxon>
        <taxon>Alveolata</taxon>
        <taxon>Ciliophora</taxon>
        <taxon>Intramacronucleata</taxon>
        <taxon>Spirotrichea</taxon>
        <taxon>Hypotrichia</taxon>
        <taxon>Euplotida</taxon>
        <taxon>Euplotidae</taxon>
        <taxon>Moneuplotes</taxon>
    </lineage>
</organism>
<protein>
    <submittedName>
        <fullName evidence="2">Uncharacterized protein</fullName>
    </submittedName>
</protein>
<name>A0AAD1UDG1_EUPCR</name>
<accession>A0AAD1UDG1</accession>
<comment type="caution">
    <text evidence="2">The sequence shown here is derived from an EMBL/GenBank/DDBJ whole genome shotgun (WGS) entry which is preliminary data.</text>
</comment>
<feature type="compositionally biased region" description="Polar residues" evidence="1">
    <location>
        <begin position="223"/>
        <end position="247"/>
    </location>
</feature>
<feature type="compositionally biased region" description="Basic residues" evidence="1">
    <location>
        <begin position="150"/>
        <end position="163"/>
    </location>
</feature>
<dbReference type="Proteomes" id="UP001295684">
    <property type="component" value="Unassembled WGS sequence"/>
</dbReference>
<dbReference type="EMBL" id="CAMPGE010006353">
    <property type="protein sequence ID" value="CAI2365197.1"/>
    <property type="molecule type" value="Genomic_DNA"/>
</dbReference>
<evidence type="ECO:0000313" key="3">
    <source>
        <dbReference type="Proteomes" id="UP001295684"/>
    </source>
</evidence>
<evidence type="ECO:0000313" key="2">
    <source>
        <dbReference type="EMBL" id="CAI2365197.1"/>
    </source>
</evidence>
<keyword evidence="3" id="KW-1185">Reference proteome</keyword>
<sequence>MSTRQRKTRDREVPDFFGAWSLHKSCERSYSEVTQRARKGNRREHKFQNPKNAYTQALNNLKRRKCRGKKNKLITIAPPNCSRVNYKEKVYKFKRDEVKVPETKDKVMDIFMSITETCPSTNRRNSQTRKCRKVPPKTQYFSKPQDCYSAKRRPKKKKTRSVKKSCSSSMSRQQSMNVNGIASNFDLLSLTTMLKPSKVKVSKMGMISPRYYLNFAVPKKQQPVDNSQKSSIEISLQRSSKPSTEDYSAEVSSQEEDLAKNSCFKHTIDNRCSLESTTIQDQPNKEFECPNRVNRLLVNEFTKRLAQNSKTKSIRSSTKKRISASSNLDYSFIHTSEMPQIFNRSENSQSSLAEKENKPFAPQRRSLLLRGRDSEPAPAVLNVTEPESVLTQANRHIYQGFETDGQISKTSFKLEEDSEDASKCPECKRFFMVDKIEEHIKLCKKAF</sequence>
<feature type="region of interest" description="Disordered" evidence="1">
    <location>
        <begin position="142"/>
        <end position="175"/>
    </location>
</feature>
<proteinExistence type="predicted"/>
<feature type="region of interest" description="Disordered" evidence="1">
    <location>
        <begin position="220"/>
        <end position="247"/>
    </location>
</feature>
<dbReference type="AlphaFoldDB" id="A0AAD1UDG1"/>
<reference evidence="2" key="1">
    <citation type="submission" date="2023-07" db="EMBL/GenBank/DDBJ databases">
        <authorList>
            <consortium name="AG Swart"/>
            <person name="Singh M."/>
            <person name="Singh A."/>
            <person name="Seah K."/>
            <person name="Emmerich C."/>
        </authorList>
    </citation>
    <scope>NUCLEOTIDE SEQUENCE</scope>
    <source>
        <strain evidence="2">DP1</strain>
    </source>
</reference>
<evidence type="ECO:0000256" key="1">
    <source>
        <dbReference type="SAM" id="MobiDB-lite"/>
    </source>
</evidence>
<gene>
    <name evidence="2" type="ORF">ECRASSUSDP1_LOCUS6547</name>
</gene>